<keyword evidence="3" id="KW-1185">Reference proteome</keyword>
<evidence type="ECO:0000313" key="3">
    <source>
        <dbReference type="Proteomes" id="UP000546162"/>
    </source>
</evidence>
<dbReference type="Proteomes" id="UP000546162">
    <property type="component" value="Unassembled WGS sequence"/>
</dbReference>
<dbReference type="EMBL" id="JACHNB010000001">
    <property type="protein sequence ID" value="MBB4745120.1"/>
    <property type="molecule type" value="Genomic_DNA"/>
</dbReference>
<dbReference type="AlphaFoldDB" id="A0A7W7H6X1"/>
<feature type="transmembrane region" description="Helical" evidence="1">
    <location>
        <begin position="156"/>
        <end position="176"/>
    </location>
</feature>
<reference evidence="2 3" key="1">
    <citation type="submission" date="2020-08" db="EMBL/GenBank/DDBJ databases">
        <title>Sequencing the genomes of 1000 actinobacteria strains.</title>
        <authorList>
            <person name="Klenk H.-P."/>
        </authorList>
    </citation>
    <scope>NUCLEOTIDE SEQUENCE [LARGE SCALE GENOMIC DNA]</scope>
    <source>
        <strain evidence="2 3">DSM 45809</strain>
    </source>
</reference>
<keyword evidence="1" id="KW-0472">Membrane</keyword>
<proteinExistence type="predicted"/>
<accession>A0A7W7H6X1</accession>
<name>A0A7W7H6X1_9ACTN</name>
<evidence type="ECO:0000256" key="1">
    <source>
        <dbReference type="SAM" id="Phobius"/>
    </source>
</evidence>
<sequence length="247" mass="25801">MSDTALAGVEAELIGKVLQLVDQIEEKTQQLHRMVERGLPFLPPPMRMQATTGWQKFCDSMADWWNFWREVAADPGSPSKLHARAADWTVQVGGPVSGQVQAVDSGRLGVDDNWDGAAAKAYRDLLPAQKDALTQIKATLTDSIGDAIESVATSLVVFWTALVVMIVPLVAAIAGATTSSATVIGIPVGVFIALGAAATAAVGLNVAIMVLKSSVDGATAKLRQKLGDDTAFGGGWPPTATGGPIPR</sequence>
<protein>
    <submittedName>
        <fullName evidence="2">Uncharacterized protein YukE</fullName>
    </submittedName>
</protein>
<gene>
    <name evidence="2" type="ORF">BJY16_008579</name>
</gene>
<comment type="caution">
    <text evidence="2">The sequence shown here is derived from an EMBL/GenBank/DDBJ whole genome shotgun (WGS) entry which is preliminary data.</text>
</comment>
<keyword evidence="1" id="KW-1133">Transmembrane helix</keyword>
<organism evidence="2 3">
    <name type="scientific">Actinoplanes octamycinicus</name>
    <dbReference type="NCBI Taxonomy" id="135948"/>
    <lineage>
        <taxon>Bacteria</taxon>
        <taxon>Bacillati</taxon>
        <taxon>Actinomycetota</taxon>
        <taxon>Actinomycetes</taxon>
        <taxon>Micromonosporales</taxon>
        <taxon>Micromonosporaceae</taxon>
        <taxon>Actinoplanes</taxon>
    </lineage>
</organism>
<keyword evidence="1" id="KW-0812">Transmembrane</keyword>
<evidence type="ECO:0000313" key="2">
    <source>
        <dbReference type="EMBL" id="MBB4745120.1"/>
    </source>
</evidence>
<feature type="transmembrane region" description="Helical" evidence="1">
    <location>
        <begin position="188"/>
        <end position="211"/>
    </location>
</feature>
<dbReference type="RefSeq" id="WP_185045406.1">
    <property type="nucleotide sequence ID" value="NZ_BAABFG010000005.1"/>
</dbReference>